<protein>
    <submittedName>
        <fullName evidence="2">Dihydrofolate reductase family protein</fullName>
    </submittedName>
</protein>
<keyword evidence="3" id="KW-1185">Reference proteome</keyword>
<dbReference type="InterPro" id="IPR050765">
    <property type="entry name" value="Riboflavin_Biosynth_HTPR"/>
</dbReference>
<name>A0ABW6SNR1_9ACTN</name>
<dbReference type="PANTHER" id="PTHR38011:SF11">
    <property type="entry name" value="2,5-DIAMINO-6-RIBOSYLAMINO-4(3H)-PYRIMIDINONE 5'-PHOSPHATE REDUCTASE"/>
    <property type="match status" value="1"/>
</dbReference>
<comment type="caution">
    <text evidence="2">The sequence shown here is derived from an EMBL/GenBank/DDBJ whole genome shotgun (WGS) entry which is preliminary data.</text>
</comment>
<organism evidence="2 3">
    <name type="scientific">Microtetraspora malaysiensis</name>
    <dbReference type="NCBI Taxonomy" id="161358"/>
    <lineage>
        <taxon>Bacteria</taxon>
        <taxon>Bacillati</taxon>
        <taxon>Actinomycetota</taxon>
        <taxon>Actinomycetes</taxon>
        <taxon>Streptosporangiales</taxon>
        <taxon>Streptosporangiaceae</taxon>
        <taxon>Microtetraspora</taxon>
    </lineage>
</organism>
<evidence type="ECO:0000313" key="3">
    <source>
        <dbReference type="Proteomes" id="UP001602013"/>
    </source>
</evidence>
<accession>A0ABW6SNR1</accession>
<dbReference type="InterPro" id="IPR024072">
    <property type="entry name" value="DHFR-like_dom_sf"/>
</dbReference>
<dbReference type="EMBL" id="JBIASD010000005">
    <property type="protein sequence ID" value="MFF3665918.1"/>
    <property type="molecule type" value="Genomic_DNA"/>
</dbReference>
<dbReference type="Pfam" id="PF01872">
    <property type="entry name" value="RibD_C"/>
    <property type="match status" value="1"/>
</dbReference>
<dbReference type="InterPro" id="IPR002734">
    <property type="entry name" value="RibDG_C"/>
</dbReference>
<feature type="domain" description="Bacterial bifunctional deaminase-reductase C-terminal" evidence="1">
    <location>
        <begin position="15"/>
        <end position="183"/>
    </location>
</feature>
<dbReference type="Gene3D" id="3.40.430.10">
    <property type="entry name" value="Dihydrofolate Reductase, subunit A"/>
    <property type="match status" value="1"/>
</dbReference>
<sequence>MNRAKQRGKRMADARKVVAGLFMSLDGVVEAPDRWHFPYLNDEMAAAVGSMHTAADTLLLGRVTYESFAAVWPHQTGELADQINSIHKLVVSTTLDRADWTNSTLIAGDVIGSLVELKRQPGKNIHLTGSLTLTRMLLYAGFIDELRLLIHPIVLGTGERLFPEGTDRVPLELARSATFTTGVLDLTYQPARPHSRR</sequence>
<dbReference type="SUPFAM" id="SSF53597">
    <property type="entry name" value="Dihydrofolate reductase-like"/>
    <property type="match status" value="1"/>
</dbReference>
<dbReference type="RefSeq" id="WP_387410156.1">
    <property type="nucleotide sequence ID" value="NZ_JBIASD010000005.1"/>
</dbReference>
<evidence type="ECO:0000259" key="1">
    <source>
        <dbReference type="Pfam" id="PF01872"/>
    </source>
</evidence>
<proteinExistence type="predicted"/>
<evidence type="ECO:0000313" key="2">
    <source>
        <dbReference type="EMBL" id="MFF3665918.1"/>
    </source>
</evidence>
<dbReference type="Proteomes" id="UP001602013">
    <property type="component" value="Unassembled WGS sequence"/>
</dbReference>
<gene>
    <name evidence="2" type="ORF">ACFYXI_10015</name>
</gene>
<reference evidence="2 3" key="1">
    <citation type="submission" date="2024-10" db="EMBL/GenBank/DDBJ databases">
        <title>The Natural Products Discovery Center: Release of the First 8490 Sequenced Strains for Exploring Actinobacteria Biosynthetic Diversity.</title>
        <authorList>
            <person name="Kalkreuter E."/>
            <person name="Kautsar S.A."/>
            <person name="Yang D."/>
            <person name="Bader C.D."/>
            <person name="Teijaro C.N."/>
            <person name="Fluegel L."/>
            <person name="Davis C.M."/>
            <person name="Simpson J.R."/>
            <person name="Lauterbach L."/>
            <person name="Steele A.D."/>
            <person name="Gui C."/>
            <person name="Meng S."/>
            <person name="Li G."/>
            <person name="Viehrig K."/>
            <person name="Ye F."/>
            <person name="Su P."/>
            <person name="Kiefer A.F."/>
            <person name="Nichols A."/>
            <person name="Cepeda A.J."/>
            <person name="Yan W."/>
            <person name="Fan B."/>
            <person name="Jiang Y."/>
            <person name="Adhikari A."/>
            <person name="Zheng C.-J."/>
            <person name="Schuster L."/>
            <person name="Cowan T.M."/>
            <person name="Smanski M.J."/>
            <person name="Chevrette M.G."/>
            <person name="De Carvalho L.P.S."/>
            <person name="Shen B."/>
        </authorList>
    </citation>
    <scope>NUCLEOTIDE SEQUENCE [LARGE SCALE GENOMIC DNA]</scope>
    <source>
        <strain evidence="2 3">NPDC002173</strain>
    </source>
</reference>
<dbReference type="PANTHER" id="PTHR38011">
    <property type="entry name" value="DIHYDROFOLATE REDUCTASE FAMILY PROTEIN (AFU_ORTHOLOGUE AFUA_8G06820)"/>
    <property type="match status" value="1"/>
</dbReference>